<name>A0A6H1TUZ6_9CYAN</name>
<evidence type="ECO:0000256" key="1">
    <source>
        <dbReference type="SAM" id="SignalP"/>
    </source>
</evidence>
<reference evidence="2 3" key="1">
    <citation type="submission" date="2020-04" db="EMBL/GenBank/DDBJ databases">
        <authorList>
            <person name="Basu S."/>
            <person name="Maruthanayagam V."/>
            <person name="Chakraborty S."/>
            <person name="Pramanik A."/>
            <person name="Mukherjee J."/>
            <person name="Brink B."/>
        </authorList>
    </citation>
    <scope>NUCLEOTIDE SEQUENCE [LARGE SCALE GENOMIC DNA]</scope>
    <source>
        <strain evidence="2 3">AP17</strain>
    </source>
</reference>
<keyword evidence="1" id="KW-0732">Signal</keyword>
<organism evidence="2 3">
    <name type="scientific">Oxynema aestuarii AP17</name>
    <dbReference type="NCBI Taxonomy" id="2064643"/>
    <lineage>
        <taxon>Bacteria</taxon>
        <taxon>Bacillati</taxon>
        <taxon>Cyanobacteriota</taxon>
        <taxon>Cyanophyceae</taxon>
        <taxon>Oscillatoriophycideae</taxon>
        <taxon>Oscillatoriales</taxon>
        <taxon>Oscillatoriaceae</taxon>
        <taxon>Oxynema</taxon>
        <taxon>Oxynema aestuarii</taxon>
    </lineage>
</organism>
<evidence type="ECO:0000313" key="2">
    <source>
        <dbReference type="EMBL" id="QIZ69583.1"/>
    </source>
</evidence>
<proteinExistence type="predicted"/>
<sequence>MKSLFFILIIILSFVLPSPVFAAPCYTVNDANLASRSYRQICIVRIKRSAKYHWQYRVQLQIDGEVQPRELWNCRDRLRTHRDGRTRPFEPDGIGDRLCQILDR</sequence>
<feature type="signal peptide" evidence="1">
    <location>
        <begin position="1"/>
        <end position="22"/>
    </location>
</feature>
<dbReference type="Proteomes" id="UP000500857">
    <property type="component" value="Chromosome"/>
</dbReference>
<dbReference type="EMBL" id="CP051167">
    <property type="protein sequence ID" value="QIZ69583.1"/>
    <property type="molecule type" value="Genomic_DNA"/>
</dbReference>
<dbReference type="AlphaFoldDB" id="A0A6H1TUZ6"/>
<gene>
    <name evidence="2" type="ORF">HCG48_02430</name>
</gene>
<protein>
    <submittedName>
        <fullName evidence="2">Uncharacterized protein</fullName>
    </submittedName>
</protein>
<dbReference type="RefSeq" id="WP_168567740.1">
    <property type="nucleotide sequence ID" value="NZ_CP051167.1"/>
</dbReference>
<dbReference type="KEGG" id="oxy:HCG48_02430"/>
<evidence type="ECO:0000313" key="3">
    <source>
        <dbReference type="Proteomes" id="UP000500857"/>
    </source>
</evidence>
<accession>A0A6H1TUZ6</accession>
<keyword evidence="3" id="KW-1185">Reference proteome</keyword>
<feature type="chain" id="PRO_5026020004" evidence="1">
    <location>
        <begin position="23"/>
        <end position="104"/>
    </location>
</feature>